<accession>A2F4Z5</accession>
<evidence type="ECO:0000313" key="2">
    <source>
        <dbReference type="EMBL" id="EAX99998.1"/>
    </source>
</evidence>
<gene>
    <name evidence="2" type="ORF">TVAG_029030</name>
</gene>
<proteinExistence type="predicted"/>
<dbReference type="InParanoid" id="A2F4Z5"/>
<sequence>MRPVRFSLSTKSNVTRPPPQNAPKRKTTTKKSLKPKPFEKTSVMDPIPLPVIERLSENSISAMLEGEEEEEEINEYSDDMDSLAGLTRNELLKLYRIEYNNYLNNLDKVSSIIEEKITAV</sequence>
<dbReference type="AlphaFoldDB" id="A2F4Z5"/>
<name>A2F4Z5_TRIV3</name>
<evidence type="ECO:0000256" key="1">
    <source>
        <dbReference type="SAM" id="MobiDB-lite"/>
    </source>
</evidence>
<dbReference type="RefSeq" id="XP_001312928.1">
    <property type="nucleotide sequence ID" value="XM_001312927.1"/>
</dbReference>
<keyword evidence="3" id="KW-1185">Reference proteome</keyword>
<organism evidence="2 3">
    <name type="scientific">Trichomonas vaginalis (strain ATCC PRA-98 / G3)</name>
    <dbReference type="NCBI Taxonomy" id="412133"/>
    <lineage>
        <taxon>Eukaryota</taxon>
        <taxon>Metamonada</taxon>
        <taxon>Parabasalia</taxon>
        <taxon>Trichomonadida</taxon>
        <taxon>Trichomonadidae</taxon>
        <taxon>Trichomonas</taxon>
    </lineage>
</organism>
<feature type="region of interest" description="Disordered" evidence="1">
    <location>
        <begin position="1"/>
        <end position="42"/>
    </location>
</feature>
<evidence type="ECO:0000313" key="3">
    <source>
        <dbReference type="Proteomes" id="UP000001542"/>
    </source>
</evidence>
<dbReference type="EMBL" id="DS113617">
    <property type="protein sequence ID" value="EAX99998.1"/>
    <property type="molecule type" value="Genomic_DNA"/>
</dbReference>
<feature type="compositionally biased region" description="Basic residues" evidence="1">
    <location>
        <begin position="23"/>
        <end position="34"/>
    </location>
</feature>
<dbReference type="VEuPathDB" id="TrichDB:TVAGG3_0594490"/>
<protein>
    <submittedName>
        <fullName evidence="2">Uncharacterized protein</fullName>
    </submittedName>
</protein>
<reference evidence="2" key="1">
    <citation type="submission" date="2006-10" db="EMBL/GenBank/DDBJ databases">
        <authorList>
            <person name="Amadeo P."/>
            <person name="Zhao Q."/>
            <person name="Wortman J."/>
            <person name="Fraser-Liggett C."/>
            <person name="Carlton J."/>
        </authorList>
    </citation>
    <scope>NUCLEOTIDE SEQUENCE</scope>
    <source>
        <strain evidence="2">G3</strain>
    </source>
</reference>
<dbReference type="Proteomes" id="UP000001542">
    <property type="component" value="Unassembled WGS sequence"/>
</dbReference>
<reference evidence="2" key="2">
    <citation type="journal article" date="2007" name="Science">
        <title>Draft genome sequence of the sexually transmitted pathogen Trichomonas vaginalis.</title>
        <authorList>
            <person name="Carlton J.M."/>
            <person name="Hirt R.P."/>
            <person name="Silva J.C."/>
            <person name="Delcher A.L."/>
            <person name="Schatz M."/>
            <person name="Zhao Q."/>
            <person name="Wortman J.R."/>
            <person name="Bidwell S.L."/>
            <person name="Alsmark U.C.M."/>
            <person name="Besteiro S."/>
            <person name="Sicheritz-Ponten T."/>
            <person name="Noel C.J."/>
            <person name="Dacks J.B."/>
            <person name="Foster P.G."/>
            <person name="Simillion C."/>
            <person name="Van de Peer Y."/>
            <person name="Miranda-Saavedra D."/>
            <person name="Barton G.J."/>
            <person name="Westrop G.D."/>
            <person name="Mueller S."/>
            <person name="Dessi D."/>
            <person name="Fiori P.L."/>
            <person name="Ren Q."/>
            <person name="Paulsen I."/>
            <person name="Zhang H."/>
            <person name="Bastida-Corcuera F.D."/>
            <person name="Simoes-Barbosa A."/>
            <person name="Brown M.T."/>
            <person name="Hayes R.D."/>
            <person name="Mukherjee M."/>
            <person name="Okumura C.Y."/>
            <person name="Schneider R."/>
            <person name="Smith A.J."/>
            <person name="Vanacova S."/>
            <person name="Villalvazo M."/>
            <person name="Haas B.J."/>
            <person name="Pertea M."/>
            <person name="Feldblyum T.V."/>
            <person name="Utterback T.R."/>
            <person name="Shu C.L."/>
            <person name="Osoegawa K."/>
            <person name="de Jong P.J."/>
            <person name="Hrdy I."/>
            <person name="Horvathova L."/>
            <person name="Zubacova Z."/>
            <person name="Dolezal P."/>
            <person name="Malik S.B."/>
            <person name="Logsdon J.M. Jr."/>
            <person name="Henze K."/>
            <person name="Gupta A."/>
            <person name="Wang C.C."/>
            <person name="Dunne R.L."/>
            <person name="Upcroft J.A."/>
            <person name="Upcroft P."/>
            <person name="White O."/>
            <person name="Salzberg S.L."/>
            <person name="Tang P."/>
            <person name="Chiu C.-H."/>
            <person name="Lee Y.-S."/>
            <person name="Embley T.M."/>
            <person name="Coombs G.H."/>
            <person name="Mottram J.C."/>
            <person name="Tachezy J."/>
            <person name="Fraser-Liggett C.M."/>
            <person name="Johnson P.J."/>
        </authorList>
    </citation>
    <scope>NUCLEOTIDE SEQUENCE [LARGE SCALE GENOMIC DNA]</scope>
    <source>
        <strain evidence="2">G3</strain>
    </source>
</reference>
<dbReference type="VEuPathDB" id="TrichDB:TVAG_029030"/>
<dbReference type="KEGG" id="tva:4757818"/>